<proteinExistence type="predicted"/>
<dbReference type="AlphaFoldDB" id="A0A7R9JLT2"/>
<sequence length="26" mass="3081">MNPEKHWEIVRNIIRNAEKSSLTTNV</sequence>
<evidence type="ECO:0000313" key="1">
    <source>
        <dbReference type="EMBL" id="CAD7581653.1"/>
    </source>
</evidence>
<accession>A0A7R9JLT2</accession>
<gene>
    <name evidence="1" type="ORF">TCMB3V08_LOCUS14186</name>
</gene>
<dbReference type="EMBL" id="OE225782">
    <property type="protein sequence ID" value="CAD7581653.1"/>
    <property type="molecule type" value="Genomic_DNA"/>
</dbReference>
<protein>
    <submittedName>
        <fullName evidence="1">(California timema) hypothetical protein</fullName>
    </submittedName>
</protein>
<reference evidence="1" key="1">
    <citation type="submission" date="2020-11" db="EMBL/GenBank/DDBJ databases">
        <authorList>
            <person name="Tran Van P."/>
        </authorList>
    </citation>
    <scope>NUCLEOTIDE SEQUENCE</scope>
</reference>
<name>A0A7R9JLT2_TIMCA</name>
<organism evidence="1">
    <name type="scientific">Timema californicum</name>
    <name type="common">California timema</name>
    <name type="synonym">Walking stick</name>
    <dbReference type="NCBI Taxonomy" id="61474"/>
    <lineage>
        <taxon>Eukaryota</taxon>
        <taxon>Metazoa</taxon>
        <taxon>Ecdysozoa</taxon>
        <taxon>Arthropoda</taxon>
        <taxon>Hexapoda</taxon>
        <taxon>Insecta</taxon>
        <taxon>Pterygota</taxon>
        <taxon>Neoptera</taxon>
        <taxon>Polyneoptera</taxon>
        <taxon>Phasmatodea</taxon>
        <taxon>Timematodea</taxon>
        <taxon>Timematoidea</taxon>
        <taxon>Timematidae</taxon>
        <taxon>Timema</taxon>
    </lineage>
</organism>